<dbReference type="Gene3D" id="1.10.510.10">
    <property type="entry name" value="Transferase(Phosphotransferase) domain 1"/>
    <property type="match status" value="1"/>
</dbReference>
<evidence type="ECO:0000259" key="2">
    <source>
        <dbReference type="Pfam" id="PF17667"/>
    </source>
</evidence>
<reference evidence="3" key="2">
    <citation type="submission" date="2021-10" db="EMBL/GenBank/DDBJ databases">
        <title>Phylogenomics reveals ancestral predisposition of the termite-cultivated fungus Termitomyces towards a domesticated lifestyle.</title>
        <authorList>
            <person name="Auxier B."/>
            <person name="Grum-Grzhimaylo A."/>
            <person name="Cardenas M.E."/>
            <person name="Lodge J.D."/>
            <person name="Laessoe T."/>
            <person name="Pedersen O."/>
            <person name="Smith M.E."/>
            <person name="Kuyper T.W."/>
            <person name="Franco-Molano E.A."/>
            <person name="Baroni T.J."/>
            <person name="Aanen D.K."/>
        </authorList>
    </citation>
    <scope>NUCLEOTIDE SEQUENCE</scope>
    <source>
        <strain evidence="3">D49</strain>
    </source>
</reference>
<feature type="compositionally biased region" description="Polar residues" evidence="1">
    <location>
        <begin position="450"/>
        <end position="463"/>
    </location>
</feature>
<dbReference type="SUPFAM" id="SSF56112">
    <property type="entry name" value="Protein kinase-like (PK-like)"/>
    <property type="match status" value="2"/>
</dbReference>
<organism evidence="3 4">
    <name type="scientific">Sphagnurus paluster</name>
    <dbReference type="NCBI Taxonomy" id="117069"/>
    <lineage>
        <taxon>Eukaryota</taxon>
        <taxon>Fungi</taxon>
        <taxon>Dikarya</taxon>
        <taxon>Basidiomycota</taxon>
        <taxon>Agaricomycotina</taxon>
        <taxon>Agaricomycetes</taxon>
        <taxon>Agaricomycetidae</taxon>
        <taxon>Agaricales</taxon>
        <taxon>Tricholomatineae</taxon>
        <taxon>Lyophyllaceae</taxon>
        <taxon>Sphagnurus</taxon>
    </lineage>
</organism>
<dbReference type="OrthoDB" id="3053323at2759"/>
<dbReference type="AlphaFoldDB" id="A0A9P7GLU3"/>
<proteinExistence type="predicted"/>
<protein>
    <recommendedName>
        <fullName evidence="2">Fungal-type protein kinase domain-containing protein</fullName>
    </recommendedName>
</protein>
<reference evidence="3" key="1">
    <citation type="submission" date="2021-02" db="EMBL/GenBank/DDBJ databases">
        <authorList>
            <person name="Nieuwenhuis M."/>
            <person name="Van De Peppel L.J.J."/>
        </authorList>
    </citation>
    <scope>NUCLEOTIDE SEQUENCE</scope>
    <source>
        <strain evidence="3">D49</strain>
    </source>
</reference>
<dbReference type="PANTHER" id="PTHR38248">
    <property type="entry name" value="FUNK1 6"/>
    <property type="match status" value="1"/>
</dbReference>
<feature type="region of interest" description="Disordered" evidence="1">
    <location>
        <begin position="428"/>
        <end position="471"/>
    </location>
</feature>
<evidence type="ECO:0000313" key="3">
    <source>
        <dbReference type="EMBL" id="KAG5649302.1"/>
    </source>
</evidence>
<dbReference type="Pfam" id="PF17667">
    <property type="entry name" value="Pkinase_fungal"/>
    <property type="match status" value="1"/>
</dbReference>
<evidence type="ECO:0000313" key="4">
    <source>
        <dbReference type="Proteomes" id="UP000717328"/>
    </source>
</evidence>
<dbReference type="Proteomes" id="UP000717328">
    <property type="component" value="Unassembled WGS sequence"/>
</dbReference>
<feature type="non-terminal residue" evidence="3">
    <location>
        <position position="471"/>
    </location>
</feature>
<dbReference type="InterPro" id="IPR040976">
    <property type="entry name" value="Pkinase_fungal"/>
</dbReference>
<comment type="caution">
    <text evidence="3">The sequence shown here is derived from an EMBL/GenBank/DDBJ whole genome shotgun (WGS) entry which is preliminary data.</text>
</comment>
<dbReference type="PANTHER" id="PTHR38248:SF2">
    <property type="entry name" value="FUNK1 11"/>
    <property type="match status" value="1"/>
</dbReference>
<gene>
    <name evidence="3" type="ORF">H0H81_004755</name>
</gene>
<feature type="domain" description="Fungal-type protein kinase" evidence="2">
    <location>
        <begin position="40"/>
        <end position="274"/>
    </location>
</feature>
<accession>A0A9P7GLU3</accession>
<evidence type="ECO:0000256" key="1">
    <source>
        <dbReference type="SAM" id="MobiDB-lite"/>
    </source>
</evidence>
<keyword evidence="4" id="KW-1185">Reference proteome</keyword>
<sequence>LAKHKLSRWAPKDHAAPVFVFQVPDGNIQREFIGWGLTSYPESLAGRCTRGYPVYEAQTDTRCFLKDGWRAHDLAPEADILRDLQAHNVPNIPGFVCGGDVEEQVTLTDLFVPITEIEVAPPEANPSVPVPVHLLPLPPRRSSPWLCGNSWRRVTRRIHHRFIVDFIGKPLTDFPKSQIPFKCVADAFLGHEKAYECGWLHRDISVRNILIHDDGRGILNDWDLAKKRDELHRSRRHEKTGTWQFMSCLLLMDHHSVHTVQDDMESFVYVILYVGLRYLEHNKSKDTLHIMSEIFDHEKVNTEGKCTGGENKKAMIRAFAKLEDDFQFACEPLDNWFRIVLEMLREWVEYVAPPKPVVSERSFTYRKTTAEPKPRPPIESLALYDHKEMANLFASALDPSTVWPLDDAAKDCLPELLAEQRTSMKRRFQESVQSVSNQQSDSRANKRSRASQQSRGRTISTRSMGLRDDPA</sequence>
<dbReference type="InterPro" id="IPR011009">
    <property type="entry name" value="Kinase-like_dom_sf"/>
</dbReference>
<name>A0A9P7GLU3_9AGAR</name>
<dbReference type="EMBL" id="JABCKI010001204">
    <property type="protein sequence ID" value="KAG5649302.1"/>
    <property type="molecule type" value="Genomic_DNA"/>
</dbReference>
<feature type="compositionally biased region" description="Low complexity" evidence="1">
    <location>
        <begin position="430"/>
        <end position="442"/>
    </location>
</feature>